<reference evidence="3 4" key="1">
    <citation type="submission" date="2018-11" db="EMBL/GenBank/DDBJ databases">
        <title>YIM 102482-1 draft genome.</title>
        <authorList>
            <person name="Li G."/>
            <person name="Jiang Y."/>
        </authorList>
    </citation>
    <scope>NUCLEOTIDE SEQUENCE [LARGE SCALE GENOMIC DNA]</scope>
    <source>
        <strain evidence="3 4">YIM 102482-1</strain>
    </source>
</reference>
<evidence type="ECO:0000313" key="3">
    <source>
        <dbReference type="EMBL" id="RRJ85827.1"/>
    </source>
</evidence>
<keyword evidence="2" id="KW-0472">Membrane</keyword>
<protein>
    <submittedName>
        <fullName evidence="3">Uncharacterized protein</fullName>
    </submittedName>
</protein>
<sequence>MFALMVSEMATQATSVLAASSSNSDGILFLLAMGPAAGIGFYTLIYLRYRNTDKRFEYERKTSSDIAEVQGFDRPAGSVKGTERSRIQGDNSRNPRQRLGRNTTIIRHG</sequence>
<proteinExistence type="predicted"/>
<keyword evidence="4" id="KW-1185">Reference proteome</keyword>
<accession>A0A3P3VU28</accession>
<evidence type="ECO:0000313" key="4">
    <source>
        <dbReference type="Proteomes" id="UP000274391"/>
    </source>
</evidence>
<comment type="caution">
    <text evidence="3">The sequence shown here is derived from an EMBL/GenBank/DDBJ whole genome shotgun (WGS) entry which is preliminary data.</text>
</comment>
<evidence type="ECO:0000256" key="2">
    <source>
        <dbReference type="SAM" id="Phobius"/>
    </source>
</evidence>
<feature type="region of interest" description="Disordered" evidence="1">
    <location>
        <begin position="73"/>
        <end position="109"/>
    </location>
</feature>
<dbReference type="RefSeq" id="WP_124973573.1">
    <property type="nucleotide sequence ID" value="NZ_RQVS01000016.1"/>
</dbReference>
<feature type="transmembrane region" description="Helical" evidence="2">
    <location>
        <begin position="28"/>
        <end position="47"/>
    </location>
</feature>
<dbReference type="EMBL" id="RQVS01000016">
    <property type="protein sequence ID" value="RRJ85827.1"/>
    <property type="molecule type" value="Genomic_DNA"/>
</dbReference>
<evidence type="ECO:0000256" key="1">
    <source>
        <dbReference type="SAM" id="MobiDB-lite"/>
    </source>
</evidence>
<keyword evidence="2" id="KW-1133">Transmembrane helix</keyword>
<dbReference type="Proteomes" id="UP000274391">
    <property type="component" value="Unassembled WGS sequence"/>
</dbReference>
<organism evidence="3 4">
    <name type="scientific">Gulosibacter macacae</name>
    <dbReference type="NCBI Taxonomy" id="2488791"/>
    <lineage>
        <taxon>Bacteria</taxon>
        <taxon>Bacillati</taxon>
        <taxon>Actinomycetota</taxon>
        <taxon>Actinomycetes</taxon>
        <taxon>Micrococcales</taxon>
        <taxon>Microbacteriaceae</taxon>
        <taxon>Gulosibacter</taxon>
    </lineage>
</organism>
<dbReference type="AlphaFoldDB" id="A0A3P3VU28"/>
<name>A0A3P3VU28_9MICO</name>
<feature type="compositionally biased region" description="Polar residues" evidence="1">
    <location>
        <begin position="88"/>
        <end position="109"/>
    </location>
</feature>
<dbReference type="OrthoDB" id="6001663at2"/>
<keyword evidence="2" id="KW-0812">Transmembrane</keyword>
<gene>
    <name evidence="3" type="ORF">EG850_11385</name>
</gene>